<dbReference type="HOGENOM" id="CLU_705744_0_0_11"/>
<organism evidence="3 4">
    <name type="scientific">Saccharomonospora marina XMU15</name>
    <dbReference type="NCBI Taxonomy" id="882083"/>
    <lineage>
        <taxon>Bacteria</taxon>
        <taxon>Bacillati</taxon>
        <taxon>Actinomycetota</taxon>
        <taxon>Actinomycetes</taxon>
        <taxon>Pseudonocardiales</taxon>
        <taxon>Pseudonocardiaceae</taxon>
        <taxon>Saccharomonospora</taxon>
    </lineage>
</organism>
<keyword evidence="4" id="KW-1185">Reference proteome</keyword>
<dbReference type="eggNOG" id="COG3501">
    <property type="taxonomic scope" value="Bacteria"/>
</dbReference>
<dbReference type="Proteomes" id="UP000004926">
    <property type="component" value="Chromosome"/>
</dbReference>
<dbReference type="EMBL" id="CM001439">
    <property type="protein sequence ID" value="EHR53411.1"/>
    <property type="molecule type" value="Genomic_DNA"/>
</dbReference>
<protein>
    <recommendedName>
        <fullName evidence="2">Putative T7SS secretion signal domain-containing protein</fullName>
    </recommendedName>
</protein>
<dbReference type="Pfam" id="PF21725">
    <property type="entry name" value="T7SS_signal"/>
    <property type="match status" value="1"/>
</dbReference>
<accession>H5X612</accession>
<dbReference type="STRING" id="882083.SacmaDRAFT_5251"/>
<evidence type="ECO:0000313" key="4">
    <source>
        <dbReference type="Proteomes" id="UP000004926"/>
    </source>
</evidence>
<keyword evidence="1" id="KW-0175">Coiled coil</keyword>
<feature type="coiled-coil region" evidence="1">
    <location>
        <begin position="170"/>
        <end position="197"/>
    </location>
</feature>
<evidence type="ECO:0000313" key="3">
    <source>
        <dbReference type="EMBL" id="EHR53411.1"/>
    </source>
</evidence>
<proteinExistence type="predicted"/>
<dbReference type="InterPro" id="IPR049082">
    <property type="entry name" value="T7SS_signal"/>
</dbReference>
<sequence length="391" mass="42584">MMPRVRCPTTRPWMSPMAELGETENPRALIQGDPNAIDKNVNILNARGKQAVNAAVALRAIDTGAWTGPAANAFRDEFSYEPTKWYEAGDALTYAGEVLSLYAGTLRWAQAQAREAIELWKQAQRQTASARAAHDQAVADATRQNQANAAAGDPTCITVEPFSDPGESTRQAARDTLNRARQQLKQVAEETAQALRDITPAEEETTLSKLGHGALDIAGLVPGIGELADGVNAAWYAGQGRYAEAAISGAAAIPFAGWAATGGKAVDRATDIAKAAGHTPAKFGHATHTNYRKTFFERHPELEGKVIVHHAVEQQARRNYPDAGITAAEMHSYENLRGIPKDQNPTLHLSEIRKEWNRFYRNNPNASTKDLLDFATHIDNKYGGRFNPPVR</sequence>
<evidence type="ECO:0000256" key="1">
    <source>
        <dbReference type="SAM" id="Coils"/>
    </source>
</evidence>
<gene>
    <name evidence="3" type="ORF">SacmaDRAFT_5251</name>
</gene>
<evidence type="ECO:0000259" key="2">
    <source>
        <dbReference type="Pfam" id="PF21725"/>
    </source>
</evidence>
<reference evidence="3 4" key="1">
    <citation type="journal article" date="2012" name="Stand. Genomic Sci.">
        <title>Genome sequence of the ocean sediment bacterium Saccharomonospora marina type strain (XMU15(T)).</title>
        <authorList>
            <person name="Klenk H.P."/>
            <person name="Lu M."/>
            <person name="Lucas S."/>
            <person name="Lapidus A."/>
            <person name="Copeland A."/>
            <person name="Pitluck S."/>
            <person name="Goodwin L.A."/>
            <person name="Han C."/>
            <person name="Tapia R."/>
            <person name="Brambilla E.M."/>
            <person name="Potter G."/>
            <person name="Land M."/>
            <person name="Ivanova N."/>
            <person name="Rohde M."/>
            <person name="Goker M."/>
            <person name="Detter J.C."/>
            <person name="Li W.J."/>
            <person name="Kyrpides N.C."/>
            <person name="Woyke T."/>
        </authorList>
    </citation>
    <scope>NUCLEOTIDE SEQUENCE [LARGE SCALE GENOMIC DNA]</scope>
    <source>
        <strain evidence="3 4">XMU15</strain>
    </source>
</reference>
<dbReference type="CDD" id="cd20745">
    <property type="entry name" value="FIX_RhsA_AHH_HNH-like"/>
    <property type="match status" value="1"/>
</dbReference>
<dbReference type="AlphaFoldDB" id="H5X612"/>
<dbReference type="eggNOG" id="COG3209">
    <property type="taxonomic scope" value="Bacteria"/>
</dbReference>
<feature type="domain" description="Putative T7SS secretion signal" evidence="2">
    <location>
        <begin position="19"/>
        <end position="197"/>
    </location>
</feature>
<name>H5X612_9PSEU</name>